<dbReference type="Proteomes" id="UP000078348">
    <property type="component" value="Unassembled WGS sequence"/>
</dbReference>
<dbReference type="InterPro" id="IPR036273">
    <property type="entry name" value="CRAL/TRIO_N_dom_sf"/>
</dbReference>
<dbReference type="InterPro" id="IPR001251">
    <property type="entry name" value="CRAL-TRIO_dom"/>
</dbReference>
<dbReference type="InterPro" id="IPR036598">
    <property type="entry name" value="GOLD_dom_sf"/>
</dbReference>
<dbReference type="AlphaFoldDB" id="A0A196SAC2"/>
<accession>A0A196SAC2</accession>
<keyword evidence="3" id="KW-1185">Reference proteome</keyword>
<dbReference type="PROSITE" id="PS50191">
    <property type="entry name" value="CRAL_TRIO"/>
    <property type="match status" value="1"/>
</dbReference>
<dbReference type="STRING" id="478820.A0A196SAC2"/>
<dbReference type="Gene3D" id="3.40.525.10">
    <property type="entry name" value="CRAL-TRIO lipid binding domain"/>
    <property type="match status" value="1"/>
</dbReference>
<sequence length="384" mass="44443">MQNFRIPEDKKLALQKFKEYVVEKGVDYPLSDQILFRYLYTSKFNEKSALNRIKKLIAWRKENNIDGILDNPDIKRNHDVISRRLLYCTHKTDRFGRPCTIFNVGHLNLRHILSVMLSRSIDLQLYSAEEILNAHIYYNEYMEKLCRDASERMGVDYIGNSTIIDLEGLSLSRHMNLKALNIFKEMILIHTYYYPESSDVVYVINYPPIFNYFWNGRNSPKQKLKRVPNAAKLLAYFKMEDLPKVYGGQCECKGGCVLGRAICETHSAMTDVLSLPNRGVENIDIPVKMGEEVQWCFSSLDRNIEFSVQFLTKDQFIQTVVPLCLVESKSSLITGEWEAMSDGCVRLIFDNSKSSWYSCSVSYEVTVEKKQESSVAEERDALSI</sequence>
<dbReference type="PANTHER" id="PTHR45657">
    <property type="entry name" value="CRAL-TRIO DOMAIN-CONTAINING PROTEIN YKL091C-RELATED"/>
    <property type="match status" value="1"/>
</dbReference>
<proteinExistence type="predicted"/>
<dbReference type="PANTHER" id="PTHR45657:SF1">
    <property type="entry name" value="CRAL-TRIO DOMAIN-CONTAINING PROTEIN YKL091C-RELATED"/>
    <property type="match status" value="1"/>
</dbReference>
<organism evidence="2 3">
    <name type="scientific">Blastocystis sp. subtype 1 (strain ATCC 50177 / NandII)</name>
    <dbReference type="NCBI Taxonomy" id="478820"/>
    <lineage>
        <taxon>Eukaryota</taxon>
        <taxon>Sar</taxon>
        <taxon>Stramenopiles</taxon>
        <taxon>Bigyra</taxon>
        <taxon>Opalozoa</taxon>
        <taxon>Opalinata</taxon>
        <taxon>Blastocystidae</taxon>
        <taxon>Blastocystis</taxon>
    </lineage>
</organism>
<dbReference type="SUPFAM" id="SSF46938">
    <property type="entry name" value="CRAL/TRIO N-terminal domain"/>
    <property type="match status" value="1"/>
</dbReference>
<dbReference type="SUPFAM" id="SSF52087">
    <property type="entry name" value="CRAL/TRIO domain"/>
    <property type="match status" value="1"/>
</dbReference>
<dbReference type="OrthoDB" id="1434354at2759"/>
<feature type="domain" description="CRAL-TRIO" evidence="1">
    <location>
        <begin position="77"/>
        <end position="254"/>
    </location>
</feature>
<dbReference type="EMBL" id="LXWW01000472">
    <property type="protein sequence ID" value="OAO13047.1"/>
    <property type="molecule type" value="Genomic_DNA"/>
</dbReference>
<evidence type="ECO:0000259" key="1">
    <source>
        <dbReference type="PROSITE" id="PS50191"/>
    </source>
</evidence>
<protein>
    <submittedName>
        <fullName evidence="2">Phosphatidylinositol transporter</fullName>
    </submittedName>
</protein>
<dbReference type="SUPFAM" id="SSF101576">
    <property type="entry name" value="Supernatant protein factor (SPF), C-terminal domain"/>
    <property type="match status" value="1"/>
</dbReference>
<dbReference type="Pfam" id="PF00650">
    <property type="entry name" value="CRAL_TRIO"/>
    <property type="match status" value="1"/>
</dbReference>
<comment type="caution">
    <text evidence="2">The sequence shown here is derived from an EMBL/GenBank/DDBJ whole genome shotgun (WGS) entry which is preliminary data.</text>
</comment>
<dbReference type="Gene3D" id="2.60.120.680">
    <property type="entry name" value="GOLD domain"/>
    <property type="match status" value="1"/>
</dbReference>
<dbReference type="SMART" id="SM00516">
    <property type="entry name" value="SEC14"/>
    <property type="match status" value="1"/>
</dbReference>
<evidence type="ECO:0000313" key="2">
    <source>
        <dbReference type="EMBL" id="OAO13047.1"/>
    </source>
</evidence>
<evidence type="ECO:0000313" key="3">
    <source>
        <dbReference type="Proteomes" id="UP000078348"/>
    </source>
</evidence>
<reference evidence="2 3" key="1">
    <citation type="submission" date="2016-05" db="EMBL/GenBank/DDBJ databases">
        <title>Nuclear genome of Blastocystis sp. subtype 1 NandII.</title>
        <authorList>
            <person name="Gentekaki E."/>
            <person name="Curtis B."/>
            <person name="Stairs C."/>
            <person name="Eme L."/>
            <person name="Herman E."/>
            <person name="Klimes V."/>
            <person name="Arias M.C."/>
            <person name="Elias M."/>
            <person name="Hilliou F."/>
            <person name="Klute M."/>
            <person name="Malik S.-B."/>
            <person name="Pightling A."/>
            <person name="Rachubinski R."/>
            <person name="Salas D."/>
            <person name="Schlacht A."/>
            <person name="Suga H."/>
            <person name="Archibald J."/>
            <person name="Ball S.G."/>
            <person name="Clark G."/>
            <person name="Dacks J."/>
            <person name="Van Der Giezen M."/>
            <person name="Tsaousis A."/>
            <person name="Roger A."/>
        </authorList>
    </citation>
    <scope>NUCLEOTIDE SEQUENCE [LARGE SCALE GENOMIC DNA]</scope>
    <source>
        <strain evidence="3">ATCC 50177 / NandII</strain>
    </source>
</reference>
<dbReference type="InterPro" id="IPR036865">
    <property type="entry name" value="CRAL-TRIO_dom_sf"/>
</dbReference>
<dbReference type="CDD" id="cd00170">
    <property type="entry name" value="SEC14"/>
    <property type="match status" value="1"/>
</dbReference>
<gene>
    <name evidence="2" type="ORF">AV274_5264</name>
</gene>
<dbReference type="InterPro" id="IPR051026">
    <property type="entry name" value="PI/PC_transfer"/>
</dbReference>
<name>A0A196SAC2_BLAHN</name>